<dbReference type="HOGENOM" id="CLU_007207_0_4_4"/>
<dbReference type="InterPro" id="IPR044731">
    <property type="entry name" value="BDH-like"/>
</dbReference>
<evidence type="ECO:0000256" key="2">
    <source>
        <dbReference type="ARBA" id="ARBA00007358"/>
    </source>
</evidence>
<proteinExistence type="inferred from homology"/>
<accession>U5N646</accession>
<evidence type="ECO:0000256" key="3">
    <source>
        <dbReference type="ARBA" id="ARBA00023002"/>
    </source>
</evidence>
<dbReference type="FunFam" id="3.40.50.1970:FF:000003">
    <property type="entry name" value="Alcohol dehydrogenase, iron-containing"/>
    <property type="match status" value="1"/>
</dbReference>
<dbReference type="Proteomes" id="UP000017184">
    <property type="component" value="Chromosome"/>
</dbReference>
<evidence type="ECO:0000313" key="7">
    <source>
        <dbReference type="Proteomes" id="UP000017184"/>
    </source>
</evidence>
<dbReference type="SUPFAM" id="SSF56796">
    <property type="entry name" value="Dehydroquinate synthase-like"/>
    <property type="match status" value="1"/>
</dbReference>
<dbReference type="GO" id="GO:0005829">
    <property type="term" value="C:cytosol"/>
    <property type="evidence" value="ECO:0007669"/>
    <property type="project" value="TreeGrafter"/>
</dbReference>
<feature type="domain" description="Fe-containing alcohol dehydrogenase-like C-terminal" evidence="5">
    <location>
        <begin position="190"/>
        <end position="381"/>
    </location>
</feature>
<dbReference type="AlphaFoldDB" id="U5N646"/>
<dbReference type="PANTHER" id="PTHR43633">
    <property type="entry name" value="ALCOHOL DEHYDROGENASE YQHD"/>
    <property type="match status" value="1"/>
</dbReference>
<dbReference type="InterPro" id="IPR056798">
    <property type="entry name" value="ADH_Fe_C"/>
</dbReference>
<keyword evidence="7" id="KW-1185">Reference proteome</keyword>
<dbReference type="PATRIC" id="fig|946483.4.peg.652"/>
<name>U5N646_9BURK</name>
<dbReference type="EMBL" id="CP004885">
    <property type="protein sequence ID" value="AGX86760.1"/>
    <property type="molecule type" value="Genomic_DNA"/>
</dbReference>
<dbReference type="GO" id="GO:1990002">
    <property type="term" value="F:methylglyoxal reductase (NADPH) (acetol producing) activity"/>
    <property type="evidence" value="ECO:0007669"/>
    <property type="project" value="TreeGrafter"/>
</dbReference>
<dbReference type="STRING" id="946483.Cenrod_0653"/>
<evidence type="ECO:0000313" key="6">
    <source>
        <dbReference type="EMBL" id="AGX86760.1"/>
    </source>
</evidence>
<dbReference type="InterPro" id="IPR001670">
    <property type="entry name" value="ADH_Fe/GldA"/>
</dbReference>
<dbReference type="GO" id="GO:0046872">
    <property type="term" value="F:metal ion binding"/>
    <property type="evidence" value="ECO:0007669"/>
    <property type="project" value="InterPro"/>
</dbReference>
<dbReference type="Gene3D" id="3.40.50.1970">
    <property type="match status" value="1"/>
</dbReference>
<dbReference type="KEGG" id="cbx:Cenrod_0653"/>
<dbReference type="GO" id="GO:1990362">
    <property type="term" value="F:butanol dehydrogenase (NAD+) activity"/>
    <property type="evidence" value="ECO:0007669"/>
    <property type="project" value="InterPro"/>
</dbReference>
<evidence type="ECO:0000259" key="5">
    <source>
        <dbReference type="Pfam" id="PF25137"/>
    </source>
</evidence>
<dbReference type="PANTHER" id="PTHR43633:SF1">
    <property type="entry name" value="ALCOHOL DEHYDROGENASE YQHD"/>
    <property type="match status" value="1"/>
</dbReference>
<dbReference type="RefSeq" id="WP_022771581.1">
    <property type="nucleotide sequence ID" value="NC_022576.1"/>
</dbReference>
<reference evidence="6 7" key="1">
    <citation type="journal article" date="2013" name="Genome Biol.">
        <title>Genomic analysis reveals key aspects of prokaryotic symbiosis in the phototrophic consortium "Chlorochromatium aggregatum".</title>
        <authorList>
            <person name="Liu Z."/>
            <person name="Muller J."/>
            <person name="Li T."/>
            <person name="Alvey R.M."/>
            <person name="Vogl K."/>
            <person name="Frigaard N.U."/>
            <person name="Rockwell N.C."/>
            <person name="Boyd E.S."/>
            <person name="Tomsho L.P."/>
            <person name="Schuster S.C."/>
            <person name="Henke P."/>
            <person name="Rohde M."/>
            <person name="Overmann J."/>
            <person name="Bryant D.A."/>
        </authorList>
    </citation>
    <scope>NUCLEOTIDE SEQUENCE [LARGE SCALE GENOMIC DNA]</scope>
    <source>
        <strain evidence="6">CR</strain>
    </source>
</reference>
<dbReference type="GO" id="GO:0008106">
    <property type="term" value="F:alcohol dehydrogenase (NADP+) activity"/>
    <property type="evidence" value="ECO:0007669"/>
    <property type="project" value="TreeGrafter"/>
</dbReference>
<comment type="cofactor">
    <cofactor evidence="1">
        <name>Fe cation</name>
        <dbReference type="ChEBI" id="CHEBI:24875"/>
    </cofactor>
</comment>
<gene>
    <name evidence="6" type="ORF">Cenrod_0653</name>
</gene>
<dbReference type="CDD" id="cd08187">
    <property type="entry name" value="BDH"/>
    <property type="match status" value="1"/>
</dbReference>
<comment type="similarity">
    <text evidence="2">Belongs to the iron-containing alcohol dehydrogenase family.</text>
</comment>
<dbReference type="Gene3D" id="1.20.1090.10">
    <property type="entry name" value="Dehydroquinate synthase-like - alpha domain"/>
    <property type="match status" value="1"/>
</dbReference>
<feature type="domain" description="Alcohol dehydrogenase iron-type/glycerol dehydrogenase GldA" evidence="4">
    <location>
        <begin position="9"/>
        <end position="178"/>
    </location>
</feature>
<dbReference type="OrthoDB" id="9778433at2"/>
<dbReference type="Pfam" id="PF25137">
    <property type="entry name" value="ADH_Fe_C"/>
    <property type="match status" value="1"/>
</dbReference>
<organism evidence="6 7">
    <name type="scientific">Candidatus Symbiobacter mobilis CR</name>
    <dbReference type="NCBI Taxonomy" id="946483"/>
    <lineage>
        <taxon>Bacteria</taxon>
        <taxon>Pseudomonadati</taxon>
        <taxon>Pseudomonadota</taxon>
        <taxon>Betaproteobacteria</taxon>
        <taxon>Burkholderiales</taxon>
        <taxon>Comamonadaceae</taxon>
    </lineage>
</organism>
<keyword evidence="3" id="KW-0560">Oxidoreductase</keyword>
<evidence type="ECO:0000259" key="4">
    <source>
        <dbReference type="Pfam" id="PF00465"/>
    </source>
</evidence>
<dbReference type="Pfam" id="PF00465">
    <property type="entry name" value="Fe-ADH"/>
    <property type="match status" value="1"/>
</dbReference>
<sequence length="382" mass="41641">MENFTYFNPTKIEFGLDKEQSIGRHLAEHGIKQVLLCYGSDRIKRDGLFHVVRTSLSEQGINLVECGGIVSNPVVSKVREAIALSRTHGVDAILSVGGGSVLDSAKAIAAGVCYEGDVWDLFIGKASIQSALPVFAILTLAATGSEMNAYAVVTNEDTKEKLFIGNTHLYPKVSIINPARMQSVSRDYLVYSAADVFAHLIDVYFTASMQPTLLSRLIESLINTVIETTETLLANPADLQARGEFAWSATLALNGLTFSGASGFSYPNHAIEHALSALFNVPHGAGLSVVVPAWMKWYHSRNPVQFERFAQNVFHVHSAEQGIADLKNWFDKIGTPTRLLQLGIQETDLPAIVDNALTNARAFGIADMYTRDVVTTILRNAL</sequence>
<dbReference type="eggNOG" id="COG1979">
    <property type="taxonomic scope" value="Bacteria"/>
</dbReference>
<protein>
    <submittedName>
        <fullName evidence="6">Alcohol dehydrogenase</fullName>
    </submittedName>
</protein>
<evidence type="ECO:0000256" key="1">
    <source>
        <dbReference type="ARBA" id="ARBA00001962"/>
    </source>
</evidence>